<sequence length="392" mass="42583">MDMMSNLLRDLESLSLAQKSSVIAKPAGDDYIVDISVQSSRGSTSSSPMIAAASSNFSIHLLSKGNLQPISTIKGHTDTITKVQFCKSNSDLLYSSSKDKTLRCWDSRTSKQTQCFKTPASMNVDLLSMDVSQSGRLLCAGTESVKKESYLLFWDSRLPKVLGCYCECHQDDITQLSFQPGSDKYLASGSSDGLVCTFDLSETCEDDSLQTTANAESDVARVSWCGADSSCVYAVTTDNMFYVWDSLEGDSLSCIESLEQVQGSSKSSSVDYILDCLPSLTAVEDGRSSAVLLTGTYSGNANIIWHENEKDTKTICSLSGGHSAPLRCSHWDAESRTLLTGAEDSVICLWSLEQSGASPDTDNTKTEPQGKMRKRTSLSSSGKRPYDKPKRL</sequence>
<dbReference type="SUPFAM" id="SSF50978">
    <property type="entry name" value="WD40 repeat-like"/>
    <property type="match status" value="1"/>
</dbReference>
<keyword evidence="2 4" id="KW-0853">WD repeat</keyword>
<dbReference type="AlphaFoldDB" id="A0A433TZN3"/>
<dbReference type="STRING" id="188477.A0A433TZN3"/>
<feature type="region of interest" description="Disordered" evidence="5">
    <location>
        <begin position="355"/>
        <end position="392"/>
    </location>
</feature>
<reference evidence="6 7" key="1">
    <citation type="submission" date="2019-01" db="EMBL/GenBank/DDBJ databases">
        <title>A draft genome assembly of the solar-powered sea slug Elysia chlorotica.</title>
        <authorList>
            <person name="Cai H."/>
            <person name="Li Q."/>
            <person name="Fang X."/>
            <person name="Li J."/>
            <person name="Curtis N.E."/>
            <person name="Altenburger A."/>
            <person name="Shibata T."/>
            <person name="Feng M."/>
            <person name="Maeda T."/>
            <person name="Schwartz J.A."/>
            <person name="Shigenobu S."/>
            <person name="Lundholm N."/>
            <person name="Nishiyama T."/>
            <person name="Yang H."/>
            <person name="Hasebe M."/>
            <person name="Li S."/>
            <person name="Pierce S.K."/>
            <person name="Wang J."/>
        </authorList>
    </citation>
    <scope>NUCLEOTIDE SEQUENCE [LARGE SCALE GENOMIC DNA]</scope>
    <source>
        <strain evidence="6">EC2010</strain>
        <tissue evidence="6">Whole organism of an adult</tissue>
    </source>
</reference>
<dbReference type="PANTHER" id="PTHR22889:SF0">
    <property type="entry name" value="WD REPEAT-CONTAINING PROTEIN 89"/>
    <property type="match status" value="1"/>
</dbReference>
<dbReference type="EMBL" id="RQTK01000121">
    <property type="protein sequence ID" value="RUS87039.1"/>
    <property type="molecule type" value="Genomic_DNA"/>
</dbReference>
<dbReference type="PANTHER" id="PTHR22889">
    <property type="entry name" value="WD REPEAT-CONTAINING PROTEIN 89"/>
    <property type="match status" value="1"/>
</dbReference>
<feature type="repeat" description="WD" evidence="4">
    <location>
        <begin position="319"/>
        <end position="353"/>
    </location>
</feature>
<dbReference type="SMART" id="SM00320">
    <property type="entry name" value="WD40"/>
    <property type="match status" value="6"/>
</dbReference>
<organism evidence="6 7">
    <name type="scientific">Elysia chlorotica</name>
    <name type="common">Eastern emerald elysia</name>
    <name type="synonym">Sea slug</name>
    <dbReference type="NCBI Taxonomy" id="188477"/>
    <lineage>
        <taxon>Eukaryota</taxon>
        <taxon>Metazoa</taxon>
        <taxon>Spiralia</taxon>
        <taxon>Lophotrochozoa</taxon>
        <taxon>Mollusca</taxon>
        <taxon>Gastropoda</taxon>
        <taxon>Heterobranchia</taxon>
        <taxon>Euthyneura</taxon>
        <taxon>Panpulmonata</taxon>
        <taxon>Sacoglossa</taxon>
        <taxon>Placobranchoidea</taxon>
        <taxon>Plakobranchidae</taxon>
        <taxon>Elysia</taxon>
    </lineage>
</organism>
<evidence type="ECO:0000313" key="6">
    <source>
        <dbReference type="EMBL" id="RUS87039.1"/>
    </source>
</evidence>
<evidence type="ECO:0000256" key="2">
    <source>
        <dbReference type="ARBA" id="ARBA00022574"/>
    </source>
</evidence>
<protein>
    <recommendedName>
        <fullName evidence="1">WD repeat-containing protein 89</fullName>
    </recommendedName>
</protein>
<dbReference type="OrthoDB" id="25131at2759"/>
<evidence type="ECO:0000313" key="7">
    <source>
        <dbReference type="Proteomes" id="UP000271974"/>
    </source>
</evidence>
<dbReference type="PROSITE" id="PS50082">
    <property type="entry name" value="WD_REPEATS_2"/>
    <property type="match status" value="2"/>
</dbReference>
<proteinExistence type="predicted"/>
<dbReference type="Gene3D" id="2.130.10.10">
    <property type="entry name" value="YVTN repeat-like/Quinoprotein amine dehydrogenase"/>
    <property type="match status" value="2"/>
</dbReference>
<feature type="repeat" description="WD" evidence="4">
    <location>
        <begin position="73"/>
        <end position="115"/>
    </location>
</feature>
<dbReference type="PROSITE" id="PS50294">
    <property type="entry name" value="WD_REPEATS_REGION"/>
    <property type="match status" value="2"/>
</dbReference>
<dbReference type="Pfam" id="PF00400">
    <property type="entry name" value="WD40"/>
    <property type="match status" value="3"/>
</dbReference>
<keyword evidence="7" id="KW-1185">Reference proteome</keyword>
<accession>A0A433TZN3</accession>
<comment type="caution">
    <text evidence="6">The sequence shown here is derived from an EMBL/GenBank/DDBJ whole genome shotgun (WGS) entry which is preliminary data.</text>
</comment>
<gene>
    <name evidence="6" type="ORF">EGW08_005192</name>
</gene>
<evidence type="ECO:0000256" key="4">
    <source>
        <dbReference type="PROSITE-ProRule" id="PRU00221"/>
    </source>
</evidence>
<evidence type="ECO:0000256" key="5">
    <source>
        <dbReference type="SAM" id="MobiDB-lite"/>
    </source>
</evidence>
<dbReference type="InterPro" id="IPR036322">
    <property type="entry name" value="WD40_repeat_dom_sf"/>
</dbReference>
<evidence type="ECO:0000256" key="3">
    <source>
        <dbReference type="ARBA" id="ARBA00022737"/>
    </source>
</evidence>
<dbReference type="InterPro" id="IPR001680">
    <property type="entry name" value="WD40_rpt"/>
</dbReference>
<dbReference type="InterPro" id="IPR015943">
    <property type="entry name" value="WD40/YVTN_repeat-like_dom_sf"/>
</dbReference>
<evidence type="ECO:0000256" key="1">
    <source>
        <dbReference type="ARBA" id="ARBA00021125"/>
    </source>
</evidence>
<name>A0A433TZN3_ELYCH</name>
<keyword evidence="3" id="KW-0677">Repeat</keyword>
<dbReference type="InterPro" id="IPR039328">
    <property type="entry name" value="WDR89"/>
</dbReference>
<dbReference type="Proteomes" id="UP000271974">
    <property type="component" value="Unassembled WGS sequence"/>
</dbReference>